<keyword evidence="3" id="KW-0677">Repeat</keyword>
<dbReference type="FunFam" id="1.20.1160.11:FF:000002">
    <property type="entry name" value="Paired amphipathic helix protein SIN3"/>
    <property type="match status" value="1"/>
</dbReference>
<accession>A0A698XN89</accession>
<dbReference type="GO" id="GO:0033698">
    <property type="term" value="C:Rpd3L complex"/>
    <property type="evidence" value="ECO:0007669"/>
    <property type="project" value="UniProtKB-ARBA"/>
</dbReference>
<keyword evidence="11" id="KW-1185">Reference proteome</keyword>
<dbReference type="Pfam" id="PF02671">
    <property type="entry name" value="PAH"/>
    <property type="match status" value="3"/>
</dbReference>
<feature type="region of interest" description="Disordered" evidence="8">
    <location>
        <begin position="569"/>
        <end position="645"/>
    </location>
</feature>
<feature type="domain" description="Histone deacetylase interacting" evidence="9">
    <location>
        <begin position="801"/>
        <end position="902"/>
    </location>
</feature>
<feature type="region of interest" description="Disordered" evidence="8">
    <location>
        <begin position="1532"/>
        <end position="1591"/>
    </location>
</feature>
<evidence type="ECO:0000256" key="6">
    <source>
        <dbReference type="ARBA" id="ARBA00023242"/>
    </source>
</evidence>
<feature type="compositionally biased region" description="Basic and acidic residues" evidence="8">
    <location>
        <begin position="94"/>
        <end position="137"/>
    </location>
</feature>
<evidence type="ECO:0000313" key="11">
    <source>
        <dbReference type="Proteomes" id="UP000053095"/>
    </source>
</evidence>
<gene>
    <name evidence="10" type="ORF">TCE0_013f00847</name>
</gene>
<feature type="region of interest" description="Disordered" evidence="8">
    <location>
        <begin position="172"/>
        <end position="218"/>
    </location>
</feature>
<evidence type="ECO:0000313" key="10">
    <source>
        <dbReference type="EMBL" id="GAM33729.1"/>
    </source>
</evidence>
<feature type="region of interest" description="Disordered" evidence="8">
    <location>
        <begin position="463"/>
        <end position="484"/>
    </location>
</feature>
<dbReference type="InterPro" id="IPR039774">
    <property type="entry name" value="Sin3-like"/>
</dbReference>
<dbReference type="InterPro" id="IPR036600">
    <property type="entry name" value="PAH_sf"/>
</dbReference>
<comment type="subcellular location">
    <subcellularLocation>
        <location evidence="1 7">Nucleus</location>
    </subcellularLocation>
</comment>
<dbReference type="PANTHER" id="PTHR12346">
    <property type="entry name" value="SIN3B-RELATED"/>
    <property type="match status" value="1"/>
</dbReference>
<dbReference type="InterPro" id="IPR013194">
    <property type="entry name" value="HDAC_interact_dom"/>
</dbReference>
<dbReference type="EMBL" id="DF933809">
    <property type="protein sequence ID" value="GAM33729.1"/>
    <property type="molecule type" value="Genomic_DNA"/>
</dbReference>
<feature type="region of interest" description="Disordered" evidence="8">
    <location>
        <begin position="1"/>
        <end position="148"/>
    </location>
</feature>
<feature type="compositionally biased region" description="Polar residues" evidence="8">
    <location>
        <begin position="1560"/>
        <end position="1569"/>
    </location>
</feature>
<evidence type="ECO:0000256" key="5">
    <source>
        <dbReference type="ARBA" id="ARBA00023163"/>
    </source>
</evidence>
<dbReference type="Proteomes" id="UP000053095">
    <property type="component" value="Unassembled WGS sequence"/>
</dbReference>
<evidence type="ECO:0000256" key="7">
    <source>
        <dbReference type="PROSITE-ProRule" id="PRU00810"/>
    </source>
</evidence>
<dbReference type="InterPro" id="IPR003822">
    <property type="entry name" value="PAH"/>
</dbReference>
<dbReference type="GO" id="GO:0010628">
    <property type="term" value="P:positive regulation of gene expression"/>
    <property type="evidence" value="ECO:0007669"/>
    <property type="project" value="UniProtKB-ARBA"/>
</dbReference>
<proteinExistence type="predicted"/>
<dbReference type="Pfam" id="PF16879">
    <property type="entry name" value="Sin3a_C"/>
    <property type="match status" value="1"/>
</dbReference>
<organism evidence="10 11">
    <name type="scientific">Talaromyces pinophilus</name>
    <name type="common">Penicillium pinophilum</name>
    <dbReference type="NCBI Taxonomy" id="128442"/>
    <lineage>
        <taxon>Eukaryota</taxon>
        <taxon>Fungi</taxon>
        <taxon>Dikarya</taxon>
        <taxon>Ascomycota</taxon>
        <taxon>Pezizomycotina</taxon>
        <taxon>Eurotiomycetes</taxon>
        <taxon>Eurotiomycetidae</taxon>
        <taxon>Eurotiales</taxon>
        <taxon>Trichocomaceae</taxon>
        <taxon>Talaromyces</taxon>
        <taxon>Talaromyces sect. Talaromyces</taxon>
    </lineage>
</organism>
<evidence type="ECO:0000256" key="1">
    <source>
        <dbReference type="ARBA" id="ARBA00004123"/>
    </source>
</evidence>
<evidence type="ECO:0000256" key="3">
    <source>
        <dbReference type="ARBA" id="ARBA00022737"/>
    </source>
</evidence>
<keyword evidence="5" id="KW-0804">Transcription</keyword>
<dbReference type="SMART" id="SM00761">
    <property type="entry name" value="HDAC_interact"/>
    <property type="match status" value="1"/>
</dbReference>
<feature type="compositionally biased region" description="Polar residues" evidence="8">
    <location>
        <begin position="332"/>
        <end position="341"/>
    </location>
</feature>
<evidence type="ECO:0000256" key="2">
    <source>
        <dbReference type="ARBA" id="ARBA00022491"/>
    </source>
</evidence>
<dbReference type="PROSITE" id="PS51477">
    <property type="entry name" value="PAH"/>
    <property type="match status" value="2"/>
</dbReference>
<dbReference type="PANTHER" id="PTHR12346:SF0">
    <property type="entry name" value="SIN3A, ISOFORM G"/>
    <property type="match status" value="1"/>
</dbReference>
<dbReference type="InterPro" id="IPR031693">
    <property type="entry name" value="Sin3_C"/>
</dbReference>
<feature type="compositionally biased region" description="Low complexity" evidence="8">
    <location>
        <begin position="424"/>
        <end position="438"/>
    </location>
</feature>
<reference evidence="11" key="1">
    <citation type="journal article" date="2015" name="Genome Announc.">
        <title>Draft genome sequence of Talaromyces cellulolyticus strain Y-94, a source of lignocellulosic biomass-degrading enzymes.</title>
        <authorList>
            <person name="Fujii T."/>
            <person name="Koike H."/>
            <person name="Sawayama S."/>
            <person name="Yano S."/>
            <person name="Inoue H."/>
        </authorList>
    </citation>
    <scope>NUCLEOTIDE SEQUENCE [LARGE SCALE GENOMIC DNA]</scope>
    <source>
        <strain evidence="11">Y-94</strain>
    </source>
</reference>
<keyword evidence="2" id="KW-0678">Repressor</keyword>
<keyword evidence="6 7" id="KW-0539">Nucleus</keyword>
<protein>
    <submittedName>
        <fullName evidence="10">Histone deacetylase component</fullName>
    </submittedName>
</protein>
<feature type="region of interest" description="Disordered" evidence="8">
    <location>
        <begin position="332"/>
        <end position="438"/>
    </location>
</feature>
<keyword evidence="4" id="KW-0805">Transcription regulation</keyword>
<evidence type="ECO:0000256" key="4">
    <source>
        <dbReference type="ARBA" id="ARBA00023015"/>
    </source>
</evidence>
<dbReference type="GO" id="GO:0000122">
    <property type="term" value="P:negative regulation of transcription by RNA polymerase II"/>
    <property type="evidence" value="ECO:0007669"/>
    <property type="project" value="TreeGrafter"/>
</dbReference>
<name>A0A698XN89_TALPI</name>
<evidence type="ECO:0000259" key="9">
    <source>
        <dbReference type="SMART" id="SM00761"/>
    </source>
</evidence>
<sequence>MDQSRPLGSYGQNPSQQNSSSQQAGPVLPPPGGPYHPVGQSSGHSLPGLADLAQGHGGPHQPSPYGQHAQPSHGAGHSLPGIGQAMQHPSPQLNRDRERDSREREMLERQRHEDMVHREREQREREREHMERQREQQHTVQSHTGSIPIHQPVASKVQNSIHGPNGLLSSIGGAAAAANPPQGSLQSGGPAGLFGAQIPSHQDNGPRPYMQHPQGPPPAQQLLGFNNATPAQIPGNVAALAQGQQPILNDALSYLDQVKVRFVEQPDVYNRFLDIMKDFKSQAIDTPGVIQRVSNLFTGHPALIQGFNTFLPPGYRIECGTDDNPNAIRVTTPSGTNTLSMATRPPRASLDSAEEMGQSAATLAPPGRSDYYDHSRPGWQQPQHAPQPGIAGSYSPNNRVMGGGLYGQQGQNQPQEHHYEYENQQAQQASAASAAALHQQEQRGVAQLQNAAAVTAAAGRGSLLQPSTGTATGPGPMNNLAGIGSNVLQGTQADLNKRGPVEFNHAISYVNKIKNRFASAPEIYKQFLEILQTYQRESKPIQDVYAQVTQLFHTAPDLLEDFKQFLPDSASSNKQQAQAGRPPLDEAAPTSNLRGDATYPANGPAQSQLPGRDVKMPPMGQFNVKDPAKDTKKRRGAPLNVNTLGAPIAGSSAEASRMGDLQSNRAGSVQAVGMAKRAKLHHNKPMTVDGPAVSPTLVPALPEPIPPTFSIMPNNDEFAFFDRVKKFIGNKQTFGEFLKLCNLYSNDLIDRNVLVKRAAGFIGSNPELMSWFKRFMHIEEAEDRVIDLKPKQEPGLVNLAHCRSLGPSYRLLPKRERQKPCSGRDELCYSVLNDEWASHPTWESEDSGFVAHRKNQFEDALHRIEEDRHDYDHHIEACVRTIQLIEPIVQQFLVMSEAERAAFVLPPGLGGQSESIYKRVIKKVYDRQRGELIIQQMFERPCHVLPVLLYRLKQKCEEWKASQREWDKVWREQMQKCFWRSLDHQAITNKGMDKKLFSSKNIHNEIQAKYEEGRNIRKSGYQLPAHQFEFEFSDPAVIIDATQLLLTYIERNTGLGQDPQRVAAFIKDFIPIFFGMDRDTFHIYMNEVASSNDETDDDGMAVDGASTPQSRRVATSKKLDLLRDVLERRGDKGMLAGTGVSRDVTPDAILVPSTPVPDPTEPFDVSELKWMEHPNQGNFNLQREYNLNQSYEKKVHHLYSNLNVYCFFRSFELLYSRLLRVKLHEKEAHEDVRRQLLPKAAQELGLLDKTPNDFFYDTSPNANLYQQIVRMCEEVVKNDLDGSHLEETLRRYYLKSGYQLYNLEKILSGIARFVAAIFNGDVKDRSADIVNLFFKEREKEETTHNQEIQYRKQVERMVKDGDIYRVTYNPITQKTFVQLLTAEDSTFENEELSQEARWSYYVSAYTMRDPTEGVSFSQMRMPFLKRNLPAKLEQDEEYNRYYRRLVHHDGLIIRICANSYHILYEPGSYDWWWRPTAASQEESEENVKELAAVKERRHDRFREKFINNPGWAHGLSKDEVDASNQKFRAWVKDPNAPEDVGMDAGAASGDAKPETKPSSDESTTTTNGKDTNEDADMLDVAEPGTTKTEEE</sequence>
<feature type="compositionally biased region" description="Polar residues" evidence="8">
    <location>
        <begin position="569"/>
        <end position="578"/>
    </location>
</feature>
<evidence type="ECO:0000256" key="8">
    <source>
        <dbReference type="SAM" id="MobiDB-lite"/>
    </source>
</evidence>
<dbReference type="SUPFAM" id="SSF47762">
    <property type="entry name" value="PAH2 domain"/>
    <property type="match status" value="3"/>
</dbReference>
<dbReference type="Pfam" id="PF08295">
    <property type="entry name" value="Sin3_corepress"/>
    <property type="match status" value="1"/>
</dbReference>
<dbReference type="GO" id="GO:0003714">
    <property type="term" value="F:transcription corepressor activity"/>
    <property type="evidence" value="ECO:0007669"/>
    <property type="project" value="InterPro"/>
</dbReference>
<feature type="compositionally biased region" description="Low complexity" evidence="8">
    <location>
        <begin position="8"/>
        <end position="26"/>
    </location>
</feature>
<dbReference type="Gene3D" id="1.20.1160.11">
    <property type="entry name" value="Paired amphipathic helix"/>
    <property type="match status" value="3"/>
</dbReference>
<dbReference type="FunFam" id="1.20.1160.11:FF:000003">
    <property type="entry name" value="Paired amphipathic helix SIN3-like protein"/>
    <property type="match status" value="1"/>
</dbReference>
<dbReference type="FunFam" id="1.20.1160.11:FF:000001">
    <property type="entry name" value="Paired amphipathic helix protein Sin3"/>
    <property type="match status" value="1"/>
</dbReference>